<dbReference type="InterPro" id="IPR008042">
    <property type="entry name" value="Retrotrans_Pao"/>
</dbReference>
<proteinExistence type="predicted"/>
<name>A0AAW0PZ44_9GOBI</name>
<dbReference type="Pfam" id="PF05380">
    <property type="entry name" value="Peptidase_A17"/>
    <property type="match status" value="1"/>
</dbReference>
<dbReference type="InterPro" id="IPR043502">
    <property type="entry name" value="DNA/RNA_pol_sf"/>
</dbReference>
<evidence type="ECO:0000256" key="1">
    <source>
        <dbReference type="SAM" id="MobiDB-lite"/>
    </source>
</evidence>
<organism evidence="2 3">
    <name type="scientific">Mugilogobius chulae</name>
    <name type="common">yellowstripe goby</name>
    <dbReference type="NCBI Taxonomy" id="88201"/>
    <lineage>
        <taxon>Eukaryota</taxon>
        <taxon>Metazoa</taxon>
        <taxon>Chordata</taxon>
        <taxon>Craniata</taxon>
        <taxon>Vertebrata</taxon>
        <taxon>Euteleostomi</taxon>
        <taxon>Actinopterygii</taxon>
        <taxon>Neopterygii</taxon>
        <taxon>Teleostei</taxon>
        <taxon>Neoteleostei</taxon>
        <taxon>Acanthomorphata</taxon>
        <taxon>Gobiaria</taxon>
        <taxon>Gobiiformes</taxon>
        <taxon>Gobioidei</taxon>
        <taxon>Gobiidae</taxon>
        <taxon>Gobionellinae</taxon>
        <taxon>Mugilogobius</taxon>
    </lineage>
</organism>
<comment type="caution">
    <text evidence="2">The sequence shown here is derived from an EMBL/GenBank/DDBJ whole genome shotgun (WGS) entry which is preliminary data.</text>
</comment>
<reference evidence="3" key="1">
    <citation type="submission" date="2024-04" db="EMBL/GenBank/DDBJ databases">
        <title>Salinicola lusitanus LLJ914,a marine bacterium isolated from the Okinawa Trough.</title>
        <authorList>
            <person name="Li J."/>
        </authorList>
    </citation>
    <scope>NUCLEOTIDE SEQUENCE [LARGE SCALE GENOMIC DNA]</scope>
</reference>
<protein>
    <recommendedName>
        <fullName evidence="4">Gag-pol polyprotein</fullName>
    </recommendedName>
</protein>
<dbReference type="EMBL" id="JBBPFD010000003">
    <property type="protein sequence ID" value="KAK7934309.1"/>
    <property type="molecule type" value="Genomic_DNA"/>
</dbReference>
<evidence type="ECO:0008006" key="4">
    <source>
        <dbReference type="Google" id="ProtNLM"/>
    </source>
</evidence>
<dbReference type="Gene3D" id="3.10.10.10">
    <property type="entry name" value="HIV Type 1 Reverse Transcriptase, subunit A, domain 1"/>
    <property type="match status" value="1"/>
</dbReference>
<dbReference type="CDD" id="cd01644">
    <property type="entry name" value="RT_pepA17"/>
    <property type="match status" value="1"/>
</dbReference>
<dbReference type="InterPro" id="IPR043128">
    <property type="entry name" value="Rev_trsase/Diguanyl_cyclase"/>
</dbReference>
<sequence length="1826" mass="205166">MQQSCACSVCRAEAIWSVETFSRACCEQSSKPTLQLKAYAPAQSLRSSSKPTLQLKAYAPAQSLRSSSKLTLQLKAYAPAQSLRFSSKPTLQLKAYAPTQSLCSSLKPTLQLKAYAPAQSLCFSSKPTLQLKAYAPTQSLCSSLKPTLQLKAYAPAQSLCSSLKPTLQLKAYAPAQSLRSSSKPTLQLKAYAPAQSLRSSSKLALQLKAYAPAQSLRSSPKPTLQLKAYAPAQSLRSSLMAEVRALQDLKTSRTTAKRLFSRLANTITRSCKNMGVDELKEAFRQISLEADKVIDANDDLEAALAETWTKEAGSTMKEEQSKDIKATAKECEDRLEEVQKVIRETVWSEYGQPELSTSLELAEREGEVVSNAEPNIKLEAYDFMLSQLEKRMKVAKEAYDQWSRWAPAQEKKDLQGRMKGLEVGSAKLVSRKATLIQSKVEQVVNQVATTSFQTPTIKLRPTALPRFDGCRRNFHSWKKDWQALQAQGEPTGSQEVRKFQLLDSLEEKVQRDLRLSTCGTAEEIFRLLENRFGNKTAIALEIVEELQAMPSVKGHQPKKIIELIRVVEKALSDLSELGDTGALKNPLMTKSLESKLPEVLKKEWLLFVATEKSVQPQKDRFDMLLSFLKSQEGIYEELDQLREEEPVRREPKAPPKQARTRATRANPQGACAVCGESGHKRRLYRCKKFKTLSLAEKKAAIRQSGTCKNCLEVHEDGECKTTFLCKSERCKGREGTEHHYLLCPNPSSKNPPKGRSKTNSVVFNDKKCTEDQEEFLTRLTPELAQQCRNVFCNMAARTLNSAVSERVLGELGLKEFPVIMMILKVTANAGQQIGTLIDLASDTNYITHEAADELHLRSEDVTLVVHGVGGMQVKVETKRYLLKIRVSTPKGTLRSHQLVCYGLDSIAEIHHHVSASQLQKIFPDIPLQDLTRPTQIQLLISHKEGRLVPQKVRSVGDLVLWDGPLGKTVAGSHPDLVEKVDVSAHASRTHFARSMRTAATRYEELTHKSVNDPPQAAQATTSSTSRDFLEWWKWDSIGAACEPKCGGCRCGKCQPGGKEMTLSEERELELVKSGLTYVAGDHHCDDPHWHAKYPWTEDPAVLPGNKRAVEATFMRTERQLAKEPEWKAAYKAQVHDMVERKAAIKLSKEVLESWSGPVWYISHLIAPNPHSVTTPVRLVWNSSQRFKGQSLNDLLLKGPDVLNNIRAVLIRFRQGVFASLGDIKKMYNSIWLEDREMHLHRFLWRDSEAEEVAEYAITRVNIGDKPAGCIAQVAMRETAGLPEFAHLREERRVLEEDTYVDDILTSHDDWSQLQRITANVELILKTGGFQLKPWVYSGQSGRGDSKDQDRTVGSTTFVLPNQLSEEDNKALGMGYTPENDELRLMISVNFSKRRRKMRLGKDLSKEEVRQHTPNPLTRRELLSQVSGLYDPLGLVTPVKQKGAILVRRAFQEVKGKFSQAESTWDMALSDGLREDSISLLEDYAELGKLRFPRALTPPNVSSPPYGLTFSDGSEHSYGAVLYLRWDCCRDVVVRLVESKAKLTPLDHKGDPVKAEVCGAVYAARLKKYFEKCCRIRVEKWYHFVDSQTVLGAVQRESYGYQTFFANRIGEIQSSTNIQDWWWIPGPLNIADIITRGARPDDLGYDSEWQNGPKFLHLPETEWPVKSAKEVAAAARENVIKLQKKAFAAILTRASAKQKPDLKKNEAQEELHRPPAGTTVKELVDVKRFSDLNKLLRTVTLVWRAAKKFLQAKARGRLKWEAVKPSGIPTLIEREDAFRDLCLAAQEGVVFPVPPWKDLLCTRMELVDYCCVEAEFSTLRKIKSASH</sequence>
<evidence type="ECO:0000313" key="2">
    <source>
        <dbReference type="EMBL" id="KAK7934309.1"/>
    </source>
</evidence>
<evidence type="ECO:0000313" key="3">
    <source>
        <dbReference type="Proteomes" id="UP001460270"/>
    </source>
</evidence>
<feature type="region of interest" description="Disordered" evidence="1">
    <location>
        <begin position="640"/>
        <end position="664"/>
    </location>
</feature>
<dbReference type="SUPFAM" id="SSF56672">
    <property type="entry name" value="DNA/RNA polymerases"/>
    <property type="match status" value="1"/>
</dbReference>
<gene>
    <name evidence="2" type="ORF">WMY93_005205</name>
</gene>
<dbReference type="Proteomes" id="UP001460270">
    <property type="component" value="Unassembled WGS sequence"/>
</dbReference>
<dbReference type="Gene3D" id="3.30.70.270">
    <property type="match status" value="1"/>
</dbReference>
<keyword evidence="3" id="KW-1185">Reference proteome</keyword>
<dbReference type="PANTHER" id="PTHR22955">
    <property type="entry name" value="RETROTRANSPOSON"/>
    <property type="match status" value="1"/>
</dbReference>
<accession>A0AAW0PZ44</accession>
<feature type="compositionally biased region" description="Basic and acidic residues" evidence="1">
    <location>
        <begin position="640"/>
        <end position="653"/>
    </location>
</feature>
<dbReference type="PANTHER" id="PTHR22955:SF67">
    <property type="entry name" value="ASPARTIC PUTATIVE DOMAIN-CONTAINING PROTEIN-RELATED"/>
    <property type="match status" value="1"/>
</dbReference>